<accession>A0A9W8LFP4</accession>
<sequence>MKFSVSAIFTATVAIVSTQAAVIRATSTPTLYVFGDSLSDIGTLKQLTLGLIPPTPYWEGRFSSGPVWNEYMSKLLGYDLYNKALGGSTTDNSKSTLIDVLNINIPSTLDQINYFKFIKPLYLLAPTRGSDIAVLEVGPNDYFAELPNLESGSLTVDSFIDTLSTSVISQLETLRKIGFKNIIVSNLPAIQFTPMATTDNVVSLTNTTVTLYNQQLQTKVSAWAAKASGLNFITIADIGKFVDISIHSSAITSALGLTDTTNTCIKGIDTSSLEGVLSSILNSSSNTLCADPSALYFFDDMHPAERIHRLYGYFGKELASAAFQGATYDVTEANLLSLISKYNLGSVVAKPVAI</sequence>
<keyword evidence="2" id="KW-0443">Lipid metabolism</keyword>
<dbReference type="PANTHER" id="PTHR46020">
    <property type="entry name" value="OSJNBB0059K02.9 PROTEIN"/>
    <property type="match status" value="1"/>
</dbReference>
<name>A0A9W8LFP4_9FUNG</name>
<gene>
    <name evidence="4" type="ORF">GGI15_004640</name>
</gene>
<dbReference type="OrthoDB" id="1600564at2759"/>
<organism evidence="4 5">
    <name type="scientific">Coemansia interrupta</name>
    <dbReference type="NCBI Taxonomy" id="1126814"/>
    <lineage>
        <taxon>Eukaryota</taxon>
        <taxon>Fungi</taxon>
        <taxon>Fungi incertae sedis</taxon>
        <taxon>Zoopagomycota</taxon>
        <taxon>Kickxellomycotina</taxon>
        <taxon>Kickxellomycetes</taxon>
        <taxon>Kickxellales</taxon>
        <taxon>Kickxellaceae</taxon>
        <taxon>Coemansia</taxon>
    </lineage>
</organism>
<keyword evidence="5" id="KW-1185">Reference proteome</keyword>
<evidence type="ECO:0000313" key="5">
    <source>
        <dbReference type="Proteomes" id="UP001140172"/>
    </source>
</evidence>
<dbReference type="InterPro" id="IPR036514">
    <property type="entry name" value="SGNH_hydro_sf"/>
</dbReference>
<evidence type="ECO:0000256" key="2">
    <source>
        <dbReference type="ARBA" id="ARBA00023098"/>
    </source>
</evidence>
<protein>
    <submittedName>
        <fullName evidence="4">Uncharacterized protein</fullName>
    </submittedName>
</protein>
<dbReference type="SUPFAM" id="SSF52266">
    <property type="entry name" value="SGNH hydrolase"/>
    <property type="match status" value="1"/>
</dbReference>
<dbReference type="Gene3D" id="3.40.50.1110">
    <property type="entry name" value="SGNH hydrolase"/>
    <property type="match status" value="1"/>
</dbReference>
<keyword evidence="1" id="KW-0378">Hydrolase</keyword>
<dbReference type="EMBL" id="JANBUM010000445">
    <property type="protein sequence ID" value="KAJ2777029.1"/>
    <property type="molecule type" value="Genomic_DNA"/>
</dbReference>
<dbReference type="PANTHER" id="PTHR46020:SF4">
    <property type="entry name" value="OS04G0650200 PROTEIN"/>
    <property type="match status" value="1"/>
</dbReference>
<feature type="signal peptide" evidence="3">
    <location>
        <begin position="1"/>
        <end position="20"/>
    </location>
</feature>
<dbReference type="Proteomes" id="UP001140172">
    <property type="component" value="Unassembled WGS sequence"/>
</dbReference>
<evidence type="ECO:0000313" key="4">
    <source>
        <dbReference type="EMBL" id="KAJ2777029.1"/>
    </source>
</evidence>
<keyword evidence="3" id="KW-0732">Signal</keyword>
<evidence type="ECO:0000256" key="3">
    <source>
        <dbReference type="SAM" id="SignalP"/>
    </source>
</evidence>
<proteinExistence type="predicted"/>
<dbReference type="AlphaFoldDB" id="A0A9W8LFP4"/>
<comment type="caution">
    <text evidence="4">The sequence shown here is derived from an EMBL/GenBank/DDBJ whole genome shotgun (WGS) entry which is preliminary data.</text>
</comment>
<reference evidence="4" key="1">
    <citation type="submission" date="2022-07" db="EMBL/GenBank/DDBJ databases">
        <title>Phylogenomic reconstructions and comparative analyses of Kickxellomycotina fungi.</title>
        <authorList>
            <person name="Reynolds N.K."/>
            <person name="Stajich J.E."/>
            <person name="Barry K."/>
            <person name="Grigoriev I.V."/>
            <person name="Crous P."/>
            <person name="Smith M.E."/>
        </authorList>
    </citation>
    <scope>NUCLEOTIDE SEQUENCE</scope>
    <source>
        <strain evidence="4">BCRC 34489</strain>
    </source>
</reference>
<dbReference type="CDD" id="cd01846">
    <property type="entry name" value="fatty_acyltransferase_like"/>
    <property type="match status" value="1"/>
</dbReference>
<dbReference type="Pfam" id="PF00657">
    <property type="entry name" value="Lipase_GDSL"/>
    <property type="match status" value="1"/>
</dbReference>
<dbReference type="GO" id="GO:0016788">
    <property type="term" value="F:hydrolase activity, acting on ester bonds"/>
    <property type="evidence" value="ECO:0007669"/>
    <property type="project" value="InterPro"/>
</dbReference>
<dbReference type="GO" id="GO:0006629">
    <property type="term" value="P:lipid metabolic process"/>
    <property type="evidence" value="ECO:0007669"/>
    <property type="project" value="UniProtKB-KW"/>
</dbReference>
<dbReference type="InterPro" id="IPR001087">
    <property type="entry name" value="GDSL"/>
</dbReference>
<evidence type="ECO:0000256" key="1">
    <source>
        <dbReference type="ARBA" id="ARBA00022801"/>
    </source>
</evidence>
<feature type="chain" id="PRO_5040970250" evidence="3">
    <location>
        <begin position="21"/>
        <end position="354"/>
    </location>
</feature>